<evidence type="ECO:0000313" key="12">
    <source>
        <dbReference type="Proteomes" id="UP001141650"/>
    </source>
</evidence>
<evidence type="ECO:0000313" key="11">
    <source>
        <dbReference type="Proteomes" id="UP000192319"/>
    </source>
</evidence>
<comment type="similarity">
    <text evidence="6">Belongs to the ABC-4 integral membrane protein family.</text>
</comment>
<dbReference type="InterPro" id="IPR050250">
    <property type="entry name" value="Macrolide_Exporter_MacB"/>
</dbReference>
<keyword evidence="11" id="KW-1185">Reference proteome</keyword>
<accession>A0AA42BZA1</accession>
<reference evidence="9" key="2">
    <citation type="submission" date="2020-07" db="EMBL/GenBank/DDBJ databases">
        <authorList>
            <person name="Pettersson B.M.F."/>
            <person name="Behra P.R.K."/>
            <person name="Ramesh M."/>
            <person name="Das S."/>
            <person name="Dasgupta S."/>
            <person name="Kirsebom L.A."/>
        </authorList>
    </citation>
    <scope>NUCLEOTIDE SEQUENCE</scope>
    <source>
        <strain evidence="9">CCUG 55640</strain>
    </source>
</reference>
<keyword evidence="10" id="KW-0131">Cell cycle</keyword>
<dbReference type="AlphaFoldDB" id="A0AA42BZA1"/>
<reference evidence="9" key="3">
    <citation type="journal article" date="2022" name="BMC Genomics">
        <title>Comparative genome analysis of mycobacteria focusing on tRNA and non-coding RNA.</title>
        <authorList>
            <person name="Behra P.R.K."/>
            <person name="Pettersson B.M.F."/>
            <person name="Ramesh M."/>
            <person name="Das S."/>
            <person name="Dasgupta S."/>
            <person name="Kirsebom L.A."/>
        </authorList>
    </citation>
    <scope>NUCLEOTIDE SEQUENCE</scope>
    <source>
        <strain evidence="9">CCUG 55640</strain>
    </source>
</reference>
<dbReference type="PANTHER" id="PTHR30572">
    <property type="entry name" value="MEMBRANE COMPONENT OF TRANSPORTER-RELATED"/>
    <property type="match status" value="1"/>
</dbReference>
<evidence type="ECO:0000256" key="1">
    <source>
        <dbReference type="ARBA" id="ARBA00004651"/>
    </source>
</evidence>
<keyword evidence="3 7" id="KW-0812">Transmembrane</keyword>
<keyword evidence="5 7" id="KW-0472">Membrane</keyword>
<feature type="domain" description="ABC3 transporter permease C-terminal" evidence="8">
    <location>
        <begin position="269"/>
        <end position="388"/>
    </location>
</feature>
<evidence type="ECO:0000256" key="4">
    <source>
        <dbReference type="ARBA" id="ARBA00022989"/>
    </source>
</evidence>
<keyword evidence="2" id="KW-1003">Cell membrane</keyword>
<evidence type="ECO:0000313" key="10">
    <source>
        <dbReference type="EMBL" id="OQZ87888.1"/>
    </source>
</evidence>
<organism evidence="9 12">
    <name type="scientific">Mycobacterium alsense</name>
    <dbReference type="NCBI Taxonomy" id="324058"/>
    <lineage>
        <taxon>Bacteria</taxon>
        <taxon>Bacillati</taxon>
        <taxon>Actinomycetota</taxon>
        <taxon>Actinomycetes</taxon>
        <taxon>Mycobacteriales</taxon>
        <taxon>Mycobacteriaceae</taxon>
        <taxon>Mycobacterium</taxon>
    </lineage>
</organism>
<feature type="transmembrane region" description="Helical" evidence="7">
    <location>
        <begin position="649"/>
        <end position="672"/>
    </location>
</feature>
<feature type="transmembrane region" description="Helical" evidence="7">
    <location>
        <begin position="706"/>
        <end position="729"/>
    </location>
</feature>
<keyword evidence="10" id="KW-0132">Cell division</keyword>
<dbReference type="PANTHER" id="PTHR30572:SF4">
    <property type="entry name" value="ABC TRANSPORTER PERMEASE YTRF"/>
    <property type="match status" value="1"/>
</dbReference>
<dbReference type="EMBL" id="MVHD01000083">
    <property type="protein sequence ID" value="OQZ87888.1"/>
    <property type="molecule type" value="Genomic_DNA"/>
</dbReference>
<dbReference type="Pfam" id="PF02687">
    <property type="entry name" value="FtsX"/>
    <property type="match status" value="2"/>
</dbReference>
<dbReference type="InterPro" id="IPR003838">
    <property type="entry name" value="ABC3_permease_C"/>
</dbReference>
<dbReference type="GO" id="GO:0051301">
    <property type="term" value="P:cell division"/>
    <property type="evidence" value="ECO:0007669"/>
    <property type="project" value="UniProtKB-KW"/>
</dbReference>
<evidence type="ECO:0000256" key="6">
    <source>
        <dbReference type="ARBA" id="ARBA00038076"/>
    </source>
</evidence>
<feature type="domain" description="ABC3 transporter permease C-terminal" evidence="8">
    <location>
        <begin position="659"/>
        <end position="773"/>
    </location>
</feature>
<gene>
    <name evidence="10" type="ORF">BST11_25680</name>
    <name evidence="9" type="ORF">H7K38_16485</name>
</gene>
<comment type="subcellular location">
    <subcellularLocation>
        <location evidence="1">Cell membrane</location>
        <topology evidence="1">Multi-pass membrane protein</topology>
    </subcellularLocation>
</comment>
<keyword evidence="4 7" id="KW-1133">Transmembrane helix</keyword>
<evidence type="ECO:0000256" key="3">
    <source>
        <dbReference type="ARBA" id="ARBA00022692"/>
    </source>
</evidence>
<reference evidence="10 11" key="1">
    <citation type="submission" date="2017-02" db="EMBL/GenBank/DDBJ databases">
        <title>The new phylogeny of genus Mycobacterium.</title>
        <authorList>
            <person name="Tortoli E."/>
            <person name="Trovato A."/>
            <person name="Cirillo D.M."/>
        </authorList>
    </citation>
    <scope>NUCLEOTIDE SEQUENCE [LARGE SCALE GENOMIC DNA]</scope>
    <source>
        <strain evidence="10 11">DSM 45230</strain>
    </source>
</reference>
<comment type="caution">
    <text evidence="9">The sequence shown here is derived from an EMBL/GenBank/DDBJ whole genome shotgun (WGS) entry which is preliminary data.</text>
</comment>
<feature type="transmembrane region" description="Helical" evidence="7">
    <location>
        <begin position="265"/>
        <end position="285"/>
    </location>
</feature>
<feature type="transmembrane region" description="Helical" evidence="7">
    <location>
        <begin position="741"/>
        <end position="762"/>
    </location>
</feature>
<evidence type="ECO:0000256" key="2">
    <source>
        <dbReference type="ARBA" id="ARBA00022475"/>
    </source>
</evidence>
<sequence length="784" mass="83045">MVTMSTALHKKALRDLRRRLPQVAAIAVTVMLGVLLFVASYDAFRNVQASYDRTYSRTHFADFTATGGDPDTIAAAIRGAAGVDRIATRTQADRPLMLGNTKLVGRVVGIPPQTERGINELDLIAGRLPDSAPSDQVAVERHTADTFGLTAGERIRVFGDRGWRDVIVSGVVQSPEYLWPARNRQDLLADPHSFAVVFAPESLARTLSARAAPNQLLVGMTGGATQSDRDRVTRLLWSAGSTGIEDRGDQPSNVALRQNFNGFRVMAIGFPALFLGAAAIVEYLLTTRLVHTERAVIGTLLALGARRRAVVRHYVWYGAVVATFAALAGVLVGGVATSAYTQAYASLLKLPDTVIEHRIPTAIIGFALGLVTGVIAGLKPALAASRTAPAEAMRGDDVRPIRIGPLTRVSARWTRIPVVLRMALRSLTRSRRRTAATMIGGVLALVLILASGAMLTSVRTMVDVEFDQVQRQDATVLVAPGANDVGRQLLSLPGVAVVEPATIARVTVVGNGRTYPTSLTGLQSTTVMHGFRDRNGTFRTLPADGVLAGAALAKKLGVRVGDDLAVAPGAGPARPIRLAGLVDEPLGTALYATNDTARSLTNAQPSGYLLRFHNGADRDRVRAGATGLSGVVAYTDAHAVENQLRSYLVIFWAFAGATLVLGALLAFTVIYVTMTINLAERTGELAALRATGAPIRRLTATVAIENLAVTLLAVPIGLAAGVGAGWLFLRSFNNDLFSLHLSVGAMTLVLAAVAVTAAAAVSQLPAARLIKRIDVGRVVRERSQ</sequence>
<evidence type="ECO:0000313" key="9">
    <source>
        <dbReference type="EMBL" id="MCV7380246.1"/>
    </source>
</evidence>
<name>A0AA42BZA1_9MYCO</name>
<dbReference type="Proteomes" id="UP000192319">
    <property type="component" value="Unassembled WGS sequence"/>
</dbReference>
<feature type="transmembrane region" description="Helical" evidence="7">
    <location>
        <begin position="435"/>
        <end position="455"/>
    </location>
</feature>
<feature type="transmembrane region" description="Helical" evidence="7">
    <location>
        <begin position="314"/>
        <end position="339"/>
    </location>
</feature>
<dbReference type="GO" id="GO:0022857">
    <property type="term" value="F:transmembrane transporter activity"/>
    <property type="evidence" value="ECO:0007669"/>
    <property type="project" value="TreeGrafter"/>
</dbReference>
<dbReference type="Proteomes" id="UP001141650">
    <property type="component" value="Unassembled WGS sequence"/>
</dbReference>
<feature type="transmembrane region" description="Helical" evidence="7">
    <location>
        <begin position="359"/>
        <end position="378"/>
    </location>
</feature>
<dbReference type="EMBL" id="JACKVH010000015">
    <property type="protein sequence ID" value="MCV7380246.1"/>
    <property type="molecule type" value="Genomic_DNA"/>
</dbReference>
<evidence type="ECO:0000256" key="7">
    <source>
        <dbReference type="SAM" id="Phobius"/>
    </source>
</evidence>
<feature type="transmembrane region" description="Helical" evidence="7">
    <location>
        <begin position="20"/>
        <end position="41"/>
    </location>
</feature>
<dbReference type="GO" id="GO:0005886">
    <property type="term" value="C:plasma membrane"/>
    <property type="evidence" value="ECO:0007669"/>
    <property type="project" value="UniProtKB-SubCell"/>
</dbReference>
<protein>
    <submittedName>
        <fullName evidence="9">ABC transporter permease</fullName>
    </submittedName>
    <submittedName>
        <fullName evidence="10">Cell division protein FtsX</fullName>
    </submittedName>
</protein>
<evidence type="ECO:0000256" key="5">
    <source>
        <dbReference type="ARBA" id="ARBA00023136"/>
    </source>
</evidence>
<proteinExistence type="inferred from homology"/>
<evidence type="ECO:0000259" key="8">
    <source>
        <dbReference type="Pfam" id="PF02687"/>
    </source>
</evidence>